<dbReference type="SMART" id="SM00487">
    <property type="entry name" value="DEXDc"/>
    <property type="match status" value="1"/>
</dbReference>
<evidence type="ECO:0000313" key="9">
    <source>
        <dbReference type="EMBL" id="QHU16680.1"/>
    </source>
</evidence>
<dbReference type="InterPro" id="IPR012961">
    <property type="entry name" value="Ski2/MTR4_C"/>
</dbReference>
<dbReference type="Pfam" id="PF08148">
    <property type="entry name" value="DSHCT"/>
    <property type="match status" value="1"/>
</dbReference>
<keyword evidence="5" id="KW-0175">Coiled coil</keyword>
<keyword evidence="1" id="KW-0547">Nucleotide-binding</keyword>
<dbReference type="GO" id="GO:0016787">
    <property type="term" value="F:hydrolase activity"/>
    <property type="evidence" value="ECO:0007669"/>
    <property type="project" value="UniProtKB-KW"/>
</dbReference>
<dbReference type="EMBL" id="MN740888">
    <property type="protein sequence ID" value="QHU16680.1"/>
    <property type="molecule type" value="Genomic_DNA"/>
</dbReference>
<dbReference type="InterPro" id="IPR011545">
    <property type="entry name" value="DEAD/DEAH_box_helicase_dom"/>
</dbReference>
<dbReference type="SMART" id="SM00490">
    <property type="entry name" value="HELICc"/>
    <property type="match status" value="1"/>
</dbReference>
<evidence type="ECO:0000256" key="4">
    <source>
        <dbReference type="ARBA" id="ARBA00022840"/>
    </source>
</evidence>
<feature type="domain" description="Helicase ATP-binding" evidence="7">
    <location>
        <begin position="59"/>
        <end position="273"/>
    </location>
</feature>
<dbReference type="PANTHER" id="PTHR12131:SF1">
    <property type="entry name" value="ATP-DEPENDENT RNA HELICASE SUPV3L1, MITOCHONDRIAL-RELATED"/>
    <property type="match status" value="1"/>
</dbReference>
<evidence type="ECO:0000256" key="3">
    <source>
        <dbReference type="ARBA" id="ARBA00022806"/>
    </source>
</evidence>
<feature type="coiled-coil region" evidence="5">
    <location>
        <begin position="636"/>
        <end position="680"/>
    </location>
</feature>
<dbReference type="Pfam" id="PF00270">
    <property type="entry name" value="DEAD"/>
    <property type="match status" value="2"/>
</dbReference>
<evidence type="ECO:0000259" key="8">
    <source>
        <dbReference type="PROSITE" id="PS51194"/>
    </source>
</evidence>
<dbReference type="GO" id="GO:0055087">
    <property type="term" value="C:Ski complex"/>
    <property type="evidence" value="ECO:0007669"/>
    <property type="project" value="TreeGrafter"/>
</dbReference>
<dbReference type="GO" id="GO:0070478">
    <property type="term" value="P:nuclear-transcribed mRNA catabolic process, 3'-5' exonucleolytic nonsense-mediated decay"/>
    <property type="evidence" value="ECO:0007669"/>
    <property type="project" value="TreeGrafter"/>
</dbReference>
<dbReference type="PANTHER" id="PTHR12131">
    <property type="entry name" value="ATP-DEPENDENT RNA AND DNA HELICASE"/>
    <property type="match status" value="1"/>
</dbReference>
<evidence type="ECO:0008006" key="10">
    <source>
        <dbReference type="Google" id="ProtNLM"/>
    </source>
</evidence>
<feature type="domain" description="Helicase C-terminal" evidence="8">
    <location>
        <begin position="388"/>
        <end position="558"/>
    </location>
</feature>
<dbReference type="PROSITE" id="PS51194">
    <property type="entry name" value="HELICASE_CTER"/>
    <property type="match status" value="1"/>
</dbReference>
<reference evidence="9" key="1">
    <citation type="journal article" date="2020" name="Nature">
        <title>Giant virus diversity and host interactions through global metagenomics.</title>
        <authorList>
            <person name="Schulz F."/>
            <person name="Roux S."/>
            <person name="Paez-Espino D."/>
            <person name="Jungbluth S."/>
            <person name="Walsh D.A."/>
            <person name="Denef V.J."/>
            <person name="McMahon K.D."/>
            <person name="Konstantinidis K.T."/>
            <person name="Eloe-Fadrosh E.A."/>
            <person name="Kyrpides N.C."/>
            <person name="Woyke T."/>
        </authorList>
    </citation>
    <scope>NUCLEOTIDE SEQUENCE</scope>
    <source>
        <strain evidence="9">GVMAG-S-3300012000-53</strain>
    </source>
</reference>
<evidence type="ECO:0000259" key="7">
    <source>
        <dbReference type="PROSITE" id="PS51192"/>
    </source>
</evidence>
<evidence type="ECO:0000256" key="1">
    <source>
        <dbReference type="ARBA" id="ARBA00022741"/>
    </source>
</evidence>
<dbReference type="Gene3D" id="1.10.3380.30">
    <property type="match status" value="1"/>
</dbReference>
<accession>A0A6C0KJ16</accession>
<evidence type="ECO:0000256" key="5">
    <source>
        <dbReference type="SAM" id="Coils"/>
    </source>
</evidence>
<dbReference type="PROSITE" id="PS51192">
    <property type="entry name" value="HELICASE_ATP_BIND_1"/>
    <property type="match status" value="1"/>
</dbReference>
<feature type="region of interest" description="Disordered" evidence="6">
    <location>
        <begin position="161"/>
        <end position="205"/>
    </location>
</feature>
<keyword evidence="2" id="KW-0378">Hydrolase</keyword>
<keyword evidence="3" id="KW-0347">Helicase</keyword>
<evidence type="ECO:0000256" key="6">
    <source>
        <dbReference type="SAM" id="MobiDB-lite"/>
    </source>
</evidence>
<dbReference type="InterPro" id="IPR001650">
    <property type="entry name" value="Helicase_C-like"/>
</dbReference>
<dbReference type="InterPro" id="IPR050699">
    <property type="entry name" value="RNA-DNA_Helicase"/>
</dbReference>
<dbReference type="InterPro" id="IPR027417">
    <property type="entry name" value="P-loop_NTPase"/>
</dbReference>
<keyword evidence="4" id="KW-0067">ATP-binding</keyword>
<dbReference type="GO" id="GO:0004386">
    <property type="term" value="F:helicase activity"/>
    <property type="evidence" value="ECO:0007669"/>
    <property type="project" value="UniProtKB-KW"/>
</dbReference>
<dbReference type="GO" id="GO:0005524">
    <property type="term" value="F:ATP binding"/>
    <property type="evidence" value="ECO:0007669"/>
    <property type="project" value="UniProtKB-KW"/>
</dbReference>
<sequence>MFHKIDLFILFKTTDNLESIHIKMVKICDNEYPVENDEKYKEYFRLFSYQLSAFQKYSIEAILEGNHCLVTAHTGSGKTLPAEFAIQHFVGKGKKVVYCSPIKALSNQKKYEFTQKYPHISFGLFTGDIKTNPEADVIIMTTEILMNHLFLYTNKNVPSTTSSQEIYESTTEKEGASGGTMGSPEKGASGGTMGSLEKGASGGTMGSPEIDISQIACVVFDEVHYINDRERGQVWEKTMMLLPPAVQLVMLSATIDNPQGFAEWVETKRLGLSTVSKNDKKVYLASTNKRIVPLTEYCFLTTTEAIFKGLKDKALEKEIRDNTNTLLTLQNSSGVFDEKTVQTVSKMIKTFENRQVYMKRQNVLNNLAQHLVDREMLPAIAFVFSRKQVEVCASEITTNLLEFDSKTPYTIRRECEQIVRKLPNYNEYLELPEYNKLVSLLEKGIGIHHSGMIPILREIVELMISKKYIKLLFATESFAIGLDCPIRTAIFTSLTKFDGNGERYLYAHEYSQMKGRAGRRGIDTVGHVIHLNNLFKLPTMSEYRAILSGKPQQLISKFHVSYALILNLLKNGQKTNFHQFSERSMIQTELIRSIAAQQIYIDELTAKSTKKREFTDRLKTPYTTCVKVISLEIQLKTLGNKKKKDAERELRAIQDEYRTLNDDLKQAKELLAINNELDNEKINLQYMEGFIKQQTDTVSMVLVDEGFIEVDRSGKGEYNTTAYDLTELGKIASDIAEVHPLILSKMLVKYDYFVHFTTKQLIGLFSCFTDIKIPADLKASIPLTDDSTLKQCINDLASYYQYYEKREMENDMRTGIKYDEELIYDMIDFSMSWCDCLDEQECKYFIQNIVAEKSISVGDFTKAMLKIVTIANEVINVCEKIGQIELKHKLTQIEGMVLKYITTSQSLYL</sequence>
<name>A0A6C0KJ16_9ZZZZ</name>
<organism evidence="9">
    <name type="scientific">viral metagenome</name>
    <dbReference type="NCBI Taxonomy" id="1070528"/>
    <lineage>
        <taxon>unclassified sequences</taxon>
        <taxon>metagenomes</taxon>
        <taxon>organismal metagenomes</taxon>
    </lineage>
</organism>
<proteinExistence type="predicted"/>
<dbReference type="SUPFAM" id="SSF52540">
    <property type="entry name" value="P-loop containing nucleoside triphosphate hydrolases"/>
    <property type="match status" value="1"/>
</dbReference>
<dbReference type="Gene3D" id="3.40.50.300">
    <property type="entry name" value="P-loop containing nucleotide triphosphate hydrolases"/>
    <property type="match status" value="3"/>
</dbReference>
<protein>
    <recommendedName>
        <fullName evidence="10">Helicase ATP-binding domain-containing protein</fullName>
    </recommendedName>
</protein>
<dbReference type="GO" id="GO:0003676">
    <property type="term" value="F:nucleic acid binding"/>
    <property type="evidence" value="ECO:0007669"/>
    <property type="project" value="InterPro"/>
</dbReference>
<dbReference type="AlphaFoldDB" id="A0A6C0KJ16"/>
<evidence type="ECO:0000256" key="2">
    <source>
        <dbReference type="ARBA" id="ARBA00022801"/>
    </source>
</evidence>
<dbReference type="InterPro" id="IPR014001">
    <property type="entry name" value="Helicase_ATP-bd"/>
</dbReference>